<evidence type="ECO:0000313" key="9">
    <source>
        <dbReference type="Proteomes" id="UP001199916"/>
    </source>
</evidence>
<evidence type="ECO:0000259" key="7">
    <source>
        <dbReference type="Pfam" id="PF07732"/>
    </source>
</evidence>
<keyword evidence="1" id="KW-0479">Metal-binding</keyword>
<gene>
    <name evidence="8" type="ORF">LQV63_02555</name>
</gene>
<dbReference type="Pfam" id="PF00394">
    <property type="entry name" value="Cu-oxidase"/>
    <property type="match status" value="1"/>
</dbReference>
<dbReference type="InterPro" id="IPR011707">
    <property type="entry name" value="Cu-oxidase-like_N"/>
</dbReference>
<dbReference type="InterPro" id="IPR008972">
    <property type="entry name" value="Cupredoxin"/>
</dbReference>
<dbReference type="PROSITE" id="PS00080">
    <property type="entry name" value="MULTICOPPER_OXIDASE2"/>
    <property type="match status" value="1"/>
</dbReference>
<feature type="compositionally biased region" description="Basic and acidic residues" evidence="4">
    <location>
        <begin position="229"/>
        <end position="249"/>
    </location>
</feature>
<evidence type="ECO:0000313" key="8">
    <source>
        <dbReference type="EMBL" id="MCE5168203.1"/>
    </source>
</evidence>
<dbReference type="Proteomes" id="UP001199916">
    <property type="component" value="Unassembled WGS sequence"/>
</dbReference>
<dbReference type="CDD" id="cd04202">
    <property type="entry name" value="CuRO_D2_2dMcoN_like"/>
    <property type="match status" value="2"/>
</dbReference>
<dbReference type="PROSITE" id="PS00079">
    <property type="entry name" value="MULTICOPPER_OXIDASE1"/>
    <property type="match status" value="1"/>
</dbReference>
<feature type="region of interest" description="Disordered" evidence="4">
    <location>
        <begin position="227"/>
        <end position="261"/>
    </location>
</feature>
<dbReference type="InterPro" id="IPR033138">
    <property type="entry name" value="Cu_oxidase_CS"/>
</dbReference>
<dbReference type="PROSITE" id="PS51257">
    <property type="entry name" value="PROKAR_LIPOPROTEIN"/>
    <property type="match status" value="1"/>
</dbReference>
<evidence type="ECO:0000256" key="2">
    <source>
        <dbReference type="ARBA" id="ARBA00023002"/>
    </source>
</evidence>
<dbReference type="InterPro" id="IPR001117">
    <property type="entry name" value="Cu-oxidase_2nd"/>
</dbReference>
<dbReference type="PANTHER" id="PTHR11709:SF394">
    <property type="entry name" value="FI03373P-RELATED"/>
    <property type="match status" value="1"/>
</dbReference>
<feature type="region of interest" description="Disordered" evidence="4">
    <location>
        <begin position="29"/>
        <end position="57"/>
    </location>
</feature>
<dbReference type="Gene3D" id="2.60.40.420">
    <property type="entry name" value="Cupredoxins - blue copper proteins"/>
    <property type="match status" value="2"/>
</dbReference>
<dbReference type="PANTHER" id="PTHR11709">
    <property type="entry name" value="MULTI-COPPER OXIDASE"/>
    <property type="match status" value="1"/>
</dbReference>
<keyword evidence="9" id="KW-1185">Reference proteome</keyword>
<sequence length="557" mass="61183">MNKRTWLNIFVVITALAGVIALSGCFAGSDEGSRTDGKARQASGHEGMNHGADAAVSGSIEDTNGRLTGAIEVLDGSNATLTAQAGELEIASGKKLPVWTFNNSVPGPQIRARVGETIKVTLKNELEEPVSIHWHGYPVPNEMDGIPGVTQDAVLPGKSFTYEFKATIPGTYWYHSHQDSVNQVDKGLYGSLVVEDPKDKADRDYTLVLDEWMNMEMSHSMDATDSMDGEMKGMEHREKEQQGDGHDTHGAAASSDASSVQPMAGHDMSMYDMYTINGKMGGSIQPLKVKKGEKVRLRFVNAGFLSHQIHIHGHEFKVVASDGQPINSPALIQNQLLSIAPGERYDVEFIADNPGKWLIEEHGSEQRMKQMRTFIEYEGETAAASKDVSDSSVMHPTLDLAKYGEMANAKFSLNEAYDQDVKMDLNTEVRAGKTVYTINGKVFPDTDKIKVNKGERVKVTFVNQSKSEDHPMHLHGHFFQVLSKNGKPIAGAPIMKDTLNVKPGETIVVAFEADNPGDWMFHCHDLHHAADGMVTDVHYLDYKKSYVPDPTVSNIPE</sequence>
<dbReference type="Pfam" id="PF07731">
    <property type="entry name" value="Cu-oxidase_2"/>
    <property type="match status" value="1"/>
</dbReference>
<protein>
    <submittedName>
        <fullName evidence="8">Multicopper oxidase family protein</fullName>
    </submittedName>
</protein>
<dbReference type="InterPro" id="IPR045087">
    <property type="entry name" value="Cu-oxidase_fam"/>
</dbReference>
<keyword evidence="2" id="KW-0560">Oxidoreductase</keyword>
<evidence type="ECO:0000259" key="5">
    <source>
        <dbReference type="Pfam" id="PF00394"/>
    </source>
</evidence>
<evidence type="ECO:0000256" key="3">
    <source>
        <dbReference type="ARBA" id="ARBA00023008"/>
    </source>
</evidence>
<feature type="domain" description="Plastocyanin-like" evidence="5">
    <location>
        <begin position="255"/>
        <end position="367"/>
    </location>
</feature>
<organism evidence="8 9">
    <name type="scientific">Paenibacillus profundus</name>
    <dbReference type="NCBI Taxonomy" id="1173085"/>
    <lineage>
        <taxon>Bacteria</taxon>
        <taxon>Bacillati</taxon>
        <taxon>Bacillota</taxon>
        <taxon>Bacilli</taxon>
        <taxon>Bacillales</taxon>
        <taxon>Paenibacillaceae</taxon>
        <taxon>Paenibacillus</taxon>
    </lineage>
</organism>
<name>A0ABS8YCN5_9BACL</name>
<dbReference type="InterPro" id="IPR002355">
    <property type="entry name" value="Cu_oxidase_Cu_BS"/>
</dbReference>
<evidence type="ECO:0000256" key="1">
    <source>
        <dbReference type="ARBA" id="ARBA00022723"/>
    </source>
</evidence>
<dbReference type="EMBL" id="JAJNBZ010000001">
    <property type="protein sequence ID" value="MCE5168203.1"/>
    <property type="molecule type" value="Genomic_DNA"/>
</dbReference>
<dbReference type="CDD" id="cd13861">
    <property type="entry name" value="CuRO_1_CumA_like"/>
    <property type="match status" value="1"/>
</dbReference>
<reference evidence="8 9" key="1">
    <citation type="submission" date="2021-11" db="EMBL/GenBank/DDBJ databases">
        <title>Draft genome sequence of Paenibacillus profundus YoMME, a new Gram-positive bacteria with exoelectrogenic properties.</title>
        <authorList>
            <person name="Hubenova Y."/>
            <person name="Hubenova E."/>
            <person name="Manasiev Y."/>
            <person name="Peykov S."/>
            <person name="Mitov M."/>
        </authorList>
    </citation>
    <scope>NUCLEOTIDE SEQUENCE [LARGE SCALE GENOMIC DNA]</scope>
    <source>
        <strain evidence="8 9">YoMME</strain>
    </source>
</reference>
<dbReference type="Pfam" id="PF07732">
    <property type="entry name" value="Cu-oxidase_3"/>
    <property type="match status" value="1"/>
</dbReference>
<evidence type="ECO:0000256" key="4">
    <source>
        <dbReference type="SAM" id="MobiDB-lite"/>
    </source>
</evidence>
<feature type="domain" description="Plastocyanin-like" evidence="7">
    <location>
        <begin position="84"/>
        <end position="198"/>
    </location>
</feature>
<dbReference type="SUPFAM" id="SSF49503">
    <property type="entry name" value="Cupredoxins"/>
    <property type="match status" value="3"/>
</dbReference>
<dbReference type="RefSeq" id="WP_233695515.1">
    <property type="nucleotide sequence ID" value="NZ_JAJNBZ010000001.1"/>
</dbReference>
<feature type="domain" description="Plastocyanin-like" evidence="6">
    <location>
        <begin position="430"/>
        <end position="537"/>
    </location>
</feature>
<keyword evidence="3" id="KW-0186">Copper</keyword>
<proteinExistence type="predicted"/>
<dbReference type="InterPro" id="IPR011706">
    <property type="entry name" value="Cu-oxidase_C"/>
</dbReference>
<evidence type="ECO:0000259" key="6">
    <source>
        <dbReference type="Pfam" id="PF07731"/>
    </source>
</evidence>
<comment type="caution">
    <text evidence="8">The sequence shown here is derived from an EMBL/GenBank/DDBJ whole genome shotgun (WGS) entry which is preliminary data.</text>
</comment>
<accession>A0ABS8YCN5</accession>